<dbReference type="Pfam" id="PF12804">
    <property type="entry name" value="NTP_transf_3"/>
    <property type="match status" value="1"/>
</dbReference>
<dbReference type="InterPro" id="IPR029044">
    <property type="entry name" value="Nucleotide-diphossugar_trans"/>
</dbReference>
<proteinExistence type="predicted"/>
<dbReference type="CDD" id="cd04182">
    <property type="entry name" value="GT_2_like_f"/>
    <property type="match status" value="1"/>
</dbReference>
<dbReference type="AlphaFoldDB" id="A0A6J7QWP5"/>
<dbReference type="PANTHER" id="PTHR43777:SF1">
    <property type="entry name" value="MOLYBDENUM COFACTOR CYTIDYLYLTRANSFERASE"/>
    <property type="match status" value="1"/>
</dbReference>
<dbReference type="GO" id="GO:0016779">
    <property type="term" value="F:nucleotidyltransferase activity"/>
    <property type="evidence" value="ECO:0007669"/>
    <property type="project" value="UniProtKB-ARBA"/>
</dbReference>
<sequence length="178" mass="18201">MTRTAGLVLAAGEGRRFGGPKAPFVIEGERLVDRAVRVLAEAGCDPVVVVLGAWLGEVPGADVVVNAGWSAGMGSSLRVGLAHLDEISDIERVVVSLVDLPGLTAEAVTRLMTSGADLAAACYDGDRGHPVLIGRGHWVGVSVSAEGDRGARAYLADHEVALVEVGDVASGLDLDVAP</sequence>
<dbReference type="PANTHER" id="PTHR43777">
    <property type="entry name" value="MOLYBDENUM COFACTOR CYTIDYLYLTRANSFERASE"/>
    <property type="match status" value="1"/>
</dbReference>
<dbReference type="EMBL" id="CAFBPU010000002">
    <property type="protein sequence ID" value="CAB5018534.1"/>
    <property type="molecule type" value="Genomic_DNA"/>
</dbReference>
<name>A0A6J7QWP5_9ZZZZ</name>
<dbReference type="Gene3D" id="3.90.550.10">
    <property type="entry name" value="Spore Coat Polysaccharide Biosynthesis Protein SpsA, Chain A"/>
    <property type="match status" value="1"/>
</dbReference>
<feature type="domain" description="MobA-like NTP transferase" evidence="1">
    <location>
        <begin position="6"/>
        <end position="158"/>
    </location>
</feature>
<dbReference type="InterPro" id="IPR025877">
    <property type="entry name" value="MobA-like_NTP_Trfase"/>
</dbReference>
<reference evidence="2" key="1">
    <citation type="submission" date="2020-05" db="EMBL/GenBank/DDBJ databases">
        <authorList>
            <person name="Chiriac C."/>
            <person name="Salcher M."/>
            <person name="Ghai R."/>
            <person name="Kavagutti S V."/>
        </authorList>
    </citation>
    <scope>NUCLEOTIDE SEQUENCE</scope>
</reference>
<protein>
    <submittedName>
        <fullName evidence="2">Unannotated protein</fullName>
    </submittedName>
</protein>
<organism evidence="2">
    <name type="scientific">freshwater metagenome</name>
    <dbReference type="NCBI Taxonomy" id="449393"/>
    <lineage>
        <taxon>unclassified sequences</taxon>
        <taxon>metagenomes</taxon>
        <taxon>ecological metagenomes</taxon>
    </lineage>
</organism>
<evidence type="ECO:0000259" key="1">
    <source>
        <dbReference type="Pfam" id="PF12804"/>
    </source>
</evidence>
<evidence type="ECO:0000313" key="2">
    <source>
        <dbReference type="EMBL" id="CAB5018534.1"/>
    </source>
</evidence>
<accession>A0A6J7QWP5</accession>
<dbReference type="SUPFAM" id="SSF53448">
    <property type="entry name" value="Nucleotide-diphospho-sugar transferases"/>
    <property type="match status" value="1"/>
</dbReference>
<gene>
    <name evidence="2" type="ORF">UFOPK4150_00090</name>
</gene>